<accession>A0A0T5VH34</accession>
<evidence type="ECO:0000313" key="2">
    <source>
        <dbReference type="EMBL" id="KRT13155.1"/>
    </source>
</evidence>
<comment type="caution">
    <text evidence="2">The sequence shown here is derived from an EMBL/GenBank/DDBJ whole genome shotgun (WGS) entry which is preliminary data.</text>
</comment>
<evidence type="ECO:0008006" key="4">
    <source>
        <dbReference type="Google" id="ProtNLM"/>
    </source>
</evidence>
<feature type="signal peptide" evidence="1">
    <location>
        <begin position="1"/>
        <end position="20"/>
    </location>
</feature>
<proteinExistence type="predicted"/>
<organism evidence="2 3">
    <name type="scientific">Pedobacter ginsenosidimutans</name>
    <dbReference type="NCBI Taxonomy" id="687842"/>
    <lineage>
        <taxon>Bacteria</taxon>
        <taxon>Pseudomonadati</taxon>
        <taxon>Bacteroidota</taxon>
        <taxon>Sphingobacteriia</taxon>
        <taxon>Sphingobacteriales</taxon>
        <taxon>Sphingobacteriaceae</taxon>
        <taxon>Pedobacter</taxon>
    </lineage>
</organism>
<evidence type="ECO:0000313" key="3">
    <source>
        <dbReference type="Proteomes" id="UP000051950"/>
    </source>
</evidence>
<keyword evidence="3" id="KW-1185">Reference proteome</keyword>
<dbReference type="OrthoDB" id="791091at2"/>
<gene>
    <name evidence="2" type="ORF">ASU31_26070</name>
</gene>
<dbReference type="EMBL" id="LMZQ01000057">
    <property type="protein sequence ID" value="KRT13155.1"/>
    <property type="molecule type" value="Genomic_DNA"/>
</dbReference>
<keyword evidence="1" id="KW-0732">Signal</keyword>
<feature type="chain" id="PRO_5006665101" description="Lipoprotein" evidence="1">
    <location>
        <begin position="21"/>
        <end position="226"/>
    </location>
</feature>
<name>A0A0T5VH34_9SPHI</name>
<dbReference type="PROSITE" id="PS51257">
    <property type="entry name" value="PROKAR_LIPOPROTEIN"/>
    <property type="match status" value="1"/>
</dbReference>
<protein>
    <recommendedName>
        <fullName evidence="4">Lipoprotein</fullName>
    </recommendedName>
</protein>
<evidence type="ECO:0000256" key="1">
    <source>
        <dbReference type="SAM" id="SignalP"/>
    </source>
</evidence>
<dbReference type="Proteomes" id="UP000051950">
    <property type="component" value="Unassembled WGS sequence"/>
</dbReference>
<reference evidence="2 3" key="1">
    <citation type="submission" date="2015-11" db="EMBL/GenBank/DDBJ databases">
        <title>Sequence of Pedobacter ginsenosidimutans.</title>
        <authorList>
            <person name="Carson E."/>
            <person name="Keyser V."/>
            <person name="Newman J."/>
            <person name="Miller J."/>
        </authorList>
    </citation>
    <scope>NUCLEOTIDE SEQUENCE [LARGE SCALE GENOMIC DNA]</scope>
    <source>
        <strain evidence="2 3">KACC 14530</strain>
    </source>
</reference>
<dbReference type="AlphaFoldDB" id="A0A0T5VH34"/>
<dbReference type="RefSeq" id="WP_057935169.1">
    <property type="nucleotide sequence ID" value="NZ_LMZQ01000057.1"/>
</dbReference>
<sequence length="226" mass="25373">MKIKLLSFTLLLVILTSACKKEVIDIAQLTFNKPLDIDLNSYASRVENQNGHIEVSDGGFKTVDKGEKVVKYSFDEKESANLKFDGAAISPSFGAVITTYNNLLSFATFTVNAEQTAGSIQYLKKKFGKPDSASVNNIMAEALSAKTKAMLKESFPEYYKEYKNDFNSMVVDYPQVTSWVKNDVLYRLTLDPVNNSLNFKLDIITKKAFEDTVIIGYHKNIDNPFK</sequence>
<dbReference type="STRING" id="687842.ASU31_26070"/>